<evidence type="ECO:0000256" key="6">
    <source>
        <dbReference type="PIRNR" id="PIRNR001123"/>
    </source>
</evidence>
<evidence type="ECO:0000256" key="8">
    <source>
        <dbReference type="PIRSR" id="PIRSR001123-2"/>
    </source>
</evidence>
<feature type="binding site" evidence="8">
    <location>
        <position position="176"/>
    </location>
    <ligand>
        <name>Zn(2+)</name>
        <dbReference type="ChEBI" id="CHEBI:29105"/>
        <label>1</label>
    </ligand>
</feature>
<dbReference type="InterPro" id="IPR051464">
    <property type="entry name" value="Peptidase_M42_aminopept"/>
</dbReference>
<keyword evidence="3" id="KW-0645">Protease</keyword>
<evidence type="ECO:0000256" key="1">
    <source>
        <dbReference type="ARBA" id="ARBA00006272"/>
    </source>
</evidence>
<proteinExistence type="inferred from homology"/>
<sequence length="354" mass="38868">MLTNETIALMEELTQAVGISGDERNISKIMKTHMEPYADEIIYDNLGSIFAVKKSGKPNALRVMICGHMDEVGFMITSIKKNGLAEFICIGGMDAQSLHAQRVRLKTASGREYIGTIVCDKDEIAACDTKHMRIDFGAENAEMAADWGVKVGDSAVLDGGFAMLGDGHRILSKAWDNRYGCIMAIELLQALKETKLDVDLYIGATVQEEVGIRGGTTATGLIHPDMGIVLDCSPANDITKDEQAVGLLGKGILIRYYDKGMMPNRLLLDTLVQTCKDQQLPYQYYYNMAQTDAAWIHKLFSGCPTLSACICARNVHTGNSMIDIRDYDCAKSALLAIITSLDENKINAYKAENR</sequence>
<feature type="binding site" evidence="8">
    <location>
        <position position="231"/>
    </location>
    <ligand>
        <name>Zn(2+)</name>
        <dbReference type="ChEBI" id="CHEBI:29105"/>
        <label>1</label>
    </ligand>
</feature>
<dbReference type="PANTHER" id="PTHR32481:SF0">
    <property type="entry name" value="AMINOPEPTIDASE YPDE-RELATED"/>
    <property type="match status" value="1"/>
</dbReference>
<dbReference type="InterPro" id="IPR008007">
    <property type="entry name" value="Peptidase_M42"/>
</dbReference>
<dbReference type="SUPFAM" id="SSF53187">
    <property type="entry name" value="Zn-dependent exopeptidases"/>
    <property type="match status" value="1"/>
</dbReference>
<organism evidence="9 10">
    <name type="scientific">Clostridium innocuum</name>
    <dbReference type="NCBI Taxonomy" id="1522"/>
    <lineage>
        <taxon>Bacteria</taxon>
        <taxon>Bacillati</taxon>
        <taxon>Bacillota</taxon>
        <taxon>Clostridia</taxon>
        <taxon>Eubacteriales</taxon>
        <taxon>Clostridiaceae</taxon>
        <taxon>Clostridium</taxon>
    </lineage>
</organism>
<evidence type="ECO:0000256" key="3">
    <source>
        <dbReference type="ARBA" id="ARBA00022670"/>
    </source>
</evidence>
<gene>
    <name evidence="9" type="ORF">MKC95_07495</name>
</gene>
<feature type="binding site" evidence="8">
    <location>
        <position position="316"/>
    </location>
    <ligand>
        <name>Zn(2+)</name>
        <dbReference type="ChEBI" id="CHEBI:29105"/>
        <label>2</label>
    </ligand>
</feature>
<dbReference type="Pfam" id="PF05343">
    <property type="entry name" value="Peptidase_M42"/>
    <property type="match status" value="1"/>
</dbReference>
<feature type="binding site" evidence="8">
    <location>
        <position position="176"/>
    </location>
    <ligand>
        <name>Zn(2+)</name>
        <dbReference type="ChEBI" id="CHEBI:29105"/>
        <label>2</label>
    </ligand>
</feature>
<dbReference type="Gene3D" id="2.40.30.40">
    <property type="entry name" value="Peptidase M42, domain 2"/>
    <property type="match status" value="1"/>
</dbReference>
<evidence type="ECO:0000313" key="10">
    <source>
        <dbReference type="Proteomes" id="UP001203972"/>
    </source>
</evidence>
<dbReference type="PANTHER" id="PTHR32481">
    <property type="entry name" value="AMINOPEPTIDASE"/>
    <property type="match status" value="1"/>
</dbReference>
<dbReference type="PIRSF" id="PIRSF001123">
    <property type="entry name" value="PepA_GA"/>
    <property type="match status" value="1"/>
</dbReference>
<dbReference type="GO" id="GO:0006508">
    <property type="term" value="P:proteolysis"/>
    <property type="evidence" value="ECO:0007669"/>
    <property type="project" value="UniProtKB-KW"/>
</dbReference>
<comment type="cofactor">
    <cofactor evidence="8">
        <name>a divalent metal cation</name>
        <dbReference type="ChEBI" id="CHEBI:60240"/>
    </cofactor>
    <text evidence="8">Binds 2 divalent metal cations per subunit.</text>
</comment>
<protein>
    <submittedName>
        <fullName evidence="9">M42 family peptidase</fullName>
    </submittedName>
</protein>
<dbReference type="SUPFAM" id="SSF101821">
    <property type="entry name" value="Aminopeptidase/glucanase lid domain"/>
    <property type="match status" value="1"/>
</dbReference>
<name>A0A174ZLG6_CLOIN</name>
<comment type="similarity">
    <text evidence="1 6">Belongs to the peptidase M42 family.</text>
</comment>
<evidence type="ECO:0000313" key="9">
    <source>
        <dbReference type="EMBL" id="MCR0232608.1"/>
    </source>
</evidence>
<dbReference type="InterPro" id="IPR023367">
    <property type="entry name" value="Peptidase_M42_dom2"/>
</dbReference>
<keyword evidence="2" id="KW-0031">Aminopeptidase</keyword>
<dbReference type="GO" id="GO:0004177">
    <property type="term" value="F:aminopeptidase activity"/>
    <property type="evidence" value="ECO:0007669"/>
    <property type="project" value="UniProtKB-UniRule"/>
</dbReference>
<comment type="caution">
    <text evidence="9">The sequence shown here is derived from an EMBL/GenBank/DDBJ whole genome shotgun (WGS) entry which is preliminary data.</text>
</comment>
<keyword evidence="5" id="KW-0378">Hydrolase</keyword>
<accession>A0A174ZLG6</accession>
<dbReference type="Gene3D" id="3.40.630.10">
    <property type="entry name" value="Zn peptidases"/>
    <property type="match status" value="1"/>
</dbReference>
<evidence type="ECO:0000256" key="7">
    <source>
        <dbReference type="PIRSR" id="PIRSR001123-1"/>
    </source>
</evidence>
<feature type="binding site" evidence="8">
    <location>
        <position position="209"/>
    </location>
    <ligand>
        <name>Zn(2+)</name>
        <dbReference type="ChEBI" id="CHEBI:29105"/>
        <label>2</label>
    </ligand>
</feature>
<keyword evidence="4 8" id="KW-0479">Metal-binding</keyword>
<feature type="binding site" evidence="8">
    <location>
        <position position="68"/>
    </location>
    <ligand>
        <name>Zn(2+)</name>
        <dbReference type="ChEBI" id="CHEBI:29105"/>
        <label>1</label>
    </ligand>
</feature>
<evidence type="ECO:0000256" key="5">
    <source>
        <dbReference type="ARBA" id="ARBA00022801"/>
    </source>
</evidence>
<feature type="active site" description="Proton acceptor" evidence="7">
    <location>
        <position position="208"/>
    </location>
</feature>
<dbReference type="AlphaFoldDB" id="A0A174ZLG6"/>
<evidence type="ECO:0000256" key="2">
    <source>
        <dbReference type="ARBA" id="ARBA00022438"/>
    </source>
</evidence>
<evidence type="ECO:0000256" key="4">
    <source>
        <dbReference type="ARBA" id="ARBA00022723"/>
    </source>
</evidence>
<dbReference type="GO" id="GO:0046872">
    <property type="term" value="F:metal ion binding"/>
    <property type="evidence" value="ECO:0007669"/>
    <property type="project" value="UniProtKB-UniRule"/>
</dbReference>
<reference evidence="9" key="1">
    <citation type="journal article" date="2022" name="Clin. Infect. Dis.">
        <title>Association between Clostridium innocuum and antibiotic-associated diarrhea in adults and children: A cross-sectional study and comparative genomics analysis.</title>
        <authorList>
            <person name="Cherny K.E."/>
            <person name="Muscat E.B."/>
            <person name="Balaji A."/>
            <person name="Mukherjee J."/>
            <person name="Ozer E.A."/>
            <person name="Angarone M.P."/>
            <person name="Hauser A.R."/>
            <person name="Sichel J.S."/>
            <person name="Amponsah E."/>
            <person name="Kociolek L.K."/>
        </authorList>
    </citation>
    <scope>NUCLEOTIDE SEQUENCE</scope>
    <source>
        <strain evidence="9">NU1-AC-029v</strain>
    </source>
</reference>
<dbReference type="EMBL" id="JAKTMA010000010">
    <property type="protein sequence ID" value="MCR0232608.1"/>
    <property type="molecule type" value="Genomic_DNA"/>
</dbReference>
<dbReference type="RefSeq" id="WP_008818316.1">
    <property type="nucleotide sequence ID" value="NZ_AP025565.1"/>
</dbReference>
<dbReference type="Proteomes" id="UP001203972">
    <property type="component" value="Unassembled WGS sequence"/>
</dbReference>